<dbReference type="RefSeq" id="WP_345316514.1">
    <property type="nucleotide sequence ID" value="NZ_BAABLF010000008.1"/>
</dbReference>
<comment type="similarity">
    <text evidence="8 9">Belongs to the TRAP transporter small permease family.</text>
</comment>
<evidence type="ECO:0000256" key="8">
    <source>
        <dbReference type="ARBA" id="ARBA00038436"/>
    </source>
</evidence>
<keyword evidence="6 9" id="KW-1133">Transmembrane helix</keyword>
<keyword evidence="2 9" id="KW-0813">Transport</keyword>
<gene>
    <name evidence="11" type="ORF">GCM10025772_15840</name>
</gene>
<dbReference type="Proteomes" id="UP001501600">
    <property type="component" value="Unassembled WGS sequence"/>
</dbReference>
<keyword evidence="3" id="KW-1003">Cell membrane</keyword>
<feature type="transmembrane region" description="Helical" evidence="9">
    <location>
        <begin position="28"/>
        <end position="52"/>
    </location>
</feature>
<evidence type="ECO:0000313" key="12">
    <source>
        <dbReference type="Proteomes" id="UP001501600"/>
    </source>
</evidence>
<comment type="subunit">
    <text evidence="9">The complex comprises the extracytoplasmic solute receptor protein and the two transmembrane proteins.</text>
</comment>
<dbReference type="EMBL" id="BAABLF010000008">
    <property type="protein sequence ID" value="GAA5190661.1"/>
    <property type="molecule type" value="Genomic_DNA"/>
</dbReference>
<dbReference type="Pfam" id="PF04290">
    <property type="entry name" value="DctQ"/>
    <property type="match status" value="1"/>
</dbReference>
<feature type="domain" description="Tripartite ATP-independent periplasmic transporters DctQ component" evidence="10">
    <location>
        <begin position="40"/>
        <end position="173"/>
    </location>
</feature>
<comment type="caution">
    <text evidence="11">The sequence shown here is derived from an EMBL/GenBank/DDBJ whole genome shotgun (WGS) entry which is preliminary data.</text>
</comment>
<dbReference type="PANTHER" id="PTHR35011">
    <property type="entry name" value="2,3-DIKETO-L-GULONATE TRAP TRANSPORTER SMALL PERMEASE PROTEIN YIAM"/>
    <property type="match status" value="1"/>
</dbReference>
<keyword evidence="4 9" id="KW-0997">Cell inner membrane</keyword>
<keyword evidence="12" id="KW-1185">Reference proteome</keyword>
<evidence type="ECO:0000256" key="7">
    <source>
        <dbReference type="ARBA" id="ARBA00023136"/>
    </source>
</evidence>
<organism evidence="11 12">
    <name type="scientific">Ferrimonas gelatinilytica</name>
    <dbReference type="NCBI Taxonomy" id="1255257"/>
    <lineage>
        <taxon>Bacteria</taxon>
        <taxon>Pseudomonadati</taxon>
        <taxon>Pseudomonadota</taxon>
        <taxon>Gammaproteobacteria</taxon>
        <taxon>Alteromonadales</taxon>
        <taxon>Ferrimonadaceae</taxon>
        <taxon>Ferrimonas</taxon>
    </lineage>
</organism>
<feature type="transmembrane region" description="Helical" evidence="9">
    <location>
        <begin position="153"/>
        <end position="178"/>
    </location>
</feature>
<feature type="transmembrane region" description="Helical" evidence="9">
    <location>
        <begin position="64"/>
        <end position="81"/>
    </location>
</feature>
<accession>A0ABP9S3P3</accession>
<keyword evidence="7 9" id="KW-0472">Membrane</keyword>
<evidence type="ECO:0000256" key="6">
    <source>
        <dbReference type="ARBA" id="ARBA00022989"/>
    </source>
</evidence>
<keyword evidence="5 9" id="KW-0812">Transmembrane</keyword>
<protein>
    <recommendedName>
        <fullName evidence="9">TRAP transporter small permease protein</fullName>
    </recommendedName>
</protein>
<dbReference type="InterPro" id="IPR055348">
    <property type="entry name" value="DctQ"/>
</dbReference>
<evidence type="ECO:0000256" key="2">
    <source>
        <dbReference type="ARBA" id="ARBA00022448"/>
    </source>
</evidence>
<reference evidence="12" key="1">
    <citation type="journal article" date="2019" name="Int. J. Syst. Evol. Microbiol.">
        <title>The Global Catalogue of Microorganisms (GCM) 10K type strain sequencing project: providing services to taxonomists for standard genome sequencing and annotation.</title>
        <authorList>
            <consortium name="The Broad Institute Genomics Platform"/>
            <consortium name="The Broad Institute Genome Sequencing Center for Infectious Disease"/>
            <person name="Wu L."/>
            <person name="Ma J."/>
        </authorList>
    </citation>
    <scope>NUCLEOTIDE SEQUENCE [LARGE SCALE GENOMIC DNA]</scope>
    <source>
        <strain evidence="12">JCM 18720</strain>
    </source>
</reference>
<comment type="function">
    <text evidence="9">Part of the tripartite ATP-independent periplasmic (TRAP) transport system.</text>
</comment>
<dbReference type="InterPro" id="IPR007387">
    <property type="entry name" value="TRAP_DctQ"/>
</dbReference>
<evidence type="ECO:0000313" key="11">
    <source>
        <dbReference type="EMBL" id="GAA5190661.1"/>
    </source>
</evidence>
<name>A0ABP9S3P3_9GAMM</name>
<evidence type="ECO:0000259" key="10">
    <source>
        <dbReference type="Pfam" id="PF04290"/>
    </source>
</evidence>
<evidence type="ECO:0000256" key="3">
    <source>
        <dbReference type="ARBA" id="ARBA00022475"/>
    </source>
</evidence>
<evidence type="ECO:0000256" key="5">
    <source>
        <dbReference type="ARBA" id="ARBA00022692"/>
    </source>
</evidence>
<evidence type="ECO:0000256" key="9">
    <source>
        <dbReference type="RuleBase" id="RU369079"/>
    </source>
</evidence>
<evidence type="ECO:0000256" key="4">
    <source>
        <dbReference type="ARBA" id="ARBA00022519"/>
    </source>
</evidence>
<evidence type="ECO:0000256" key="1">
    <source>
        <dbReference type="ARBA" id="ARBA00004429"/>
    </source>
</evidence>
<sequence>MGSNHTTRSNLALGLQIVTRGIDRLSLWLGRFCALLMLLMVLAAIAVVALRYGLDLGSVALQETVLYLHGALFTLGAGFTLKAEGHVRVDIFYRNWGARRRAWVDLLGTALLLLPFVGFIGWQCWDYVLTSWARQEGSVEAGGLSLVYLQKSLLLGLVLTLGAQALAELARNLALLLAGGRSS</sequence>
<comment type="subcellular location">
    <subcellularLocation>
        <location evidence="1 9">Cell inner membrane</location>
        <topology evidence="1 9">Multi-pass membrane protein</topology>
    </subcellularLocation>
</comment>
<feature type="transmembrane region" description="Helical" evidence="9">
    <location>
        <begin position="102"/>
        <end position="122"/>
    </location>
</feature>
<dbReference type="PANTHER" id="PTHR35011:SF4">
    <property type="entry name" value="SLL1102 PROTEIN"/>
    <property type="match status" value="1"/>
</dbReference>
<proteinExistence type="inferred from homology"/>